<reference evidence="3 4" key="1">
    <citation type="submission" date="2023-01" db="EMBL/GenBank/DDBJ databases">
        <title>Draft genome sequence of Nocardiopsis sp. RSe5-2 isolated from halophytes.</title>
        <authorList>
            <person name="Duangmal K."/>
            <person name="Chantavorakit T."/>
        </authorList>
    </citation>
    <scope>NUCLEOTIDE SEQUENCE [LARGE SCALE GENOMIC DNA]</scope>
    <source>
        <strain evidence="3 4">RSe5-2</strain>
    </source>
</reference>
<dbReference type="InterPro" id="IPR052044">
    <property type="entry name" value="PKS_Associated_Protein"/>
</dbReference>
<feature type="domain" description="Cupin type-2" evidence="2">
    <location>
        <begin position="48"/>
        <end position="113"/>
    </location>
</feature>
<comment type="caution">
    <text evidence="3">The sequence shown here is derived from an EMBL/GenBank/DDBJ whole genome shotgun (WGS) entry which is preliminary data.</text>
</comment>
<dbReference type="InterPro" id="IPR013096">
    <property type="entry name" value="Cupin_2"/>
</dbReference>
<dbReference type="PANTHER" id="PTHR36114">
    <property type="entry name" value="16.7 KDA PROTEIN IN WHIE LOCUS"/>
    <property type="match status" value="1"/>
</dbReference>
<dbReference type="InterPro" id="IPR011051">
    <property type="entry name" value="RmlC_Cupin_sf"/>
</dbReference>
<accession>A0ABT4U7R9</accession>
<name>A0ABT4U7R9_9ACTN</name>
<dbReference type="Gene3D" id="2.60.120.10">
    <property type="entry name" value="Jelly Rolls"/>
    <property type="match status" value="1"/>
</dbReference>
<sequence length="147" mass="15448">MAPAIPTPEPWTVASPASVRPSGRYGGALRVLLGPAATRSRAGFLATLTLAPRESMSEHRHPHSDEFLYVVRGGIALTGGGRRTDLEGGQAAFIPRGRPHRLENTGDGEAVCVLFDGPLAPTPEEGHEETEPAPFADQAPPRVGDAP</sequence>
<gene>
    <name evidence="3" type="ORF">O4J56_20280</name>
</gene>
<protein>
    <submittedName>
        <fullName evidence="3">Cupin domain-containing protein</fullName>
    </submittedName>
</protein>
<organism evidence="3 4">
    <name type="scientific">Nocardiopsis endophytica</name>
    <dbReference type="NCBI Taxonomy" id="3018445"/>
    <lineage>
        <taxon>Bacteria</taxon>
        <taxon>Bacillati</taxon>
        <taxon>Actinomycetota</taxon>
        <taxon>Actinomycetes</taxon>
        <taxon>Streptosporangiales</taxon>
        <taxon>Nocardiopsidaceae</taxon>
        <taxon>Nocardiopsis</taxon>
    </lineage>
</organism>
<proteinExistence type="predicted"/>
<feature type="region of interest" description="Disordered" evidence="1">
    <location>
        <begin position="116"/>
        <end position="147"/>
    </location>
</feature>
<evidence type="ECO:0000259" key="2">
    <source>
        <dbReference type="Pfam" id="PF07883"/>
    </source>
</evidence>
<dbReference type="EMBL" id="JAQFWQ010000064">
    <property type="protein sequence ID" value="MDA2812994.1"/>
    <property type="molecule type" value="Genomic_DNA"/>
</dbReference>
<dbReference type="InterPro" id="IPR014710">
    <property type="entry name" value="RmlC-like_jellyroll"/>
</dbReference>
<dbReference type="Proteomes" id="UP001527866">
    <property type="component" value="Unassembled WGS sequence"/>
</dbReference>
<evidence type="ECO:0000313" key="4">
    <source>
        <dbReference type="Proteomes" id="UP001527866"/>
    </source>
</evidence>
<dbReference type="PANTHER" id="PTHR36114:SF1">
    <property type="entry name" value="16.7 KDA PROTEIN IN WHIE LOCUS"/>
    <property type="match status" value="1"/>
</dbReference>
<keyword evidence="4" id="KW-1185">Reference proteome</keyword>
<evidence type="ECO:0000313" key="3">
    <source>
        <dbReference type="EMBL" id="MDA2812994.1"/>
    </source>
</evidence>
<dbReference type="RefSeq" id="WP_270687766.1">
    <property type="nucleotide sequence ID" value="NZ_JAQFWQ010000064.1"/>
</dbReference>
<dbReference type="SUPFAM" id="SSF51182">
    <property type="entry name" value="RmlC-like cupins"/>
    <property type="match status" value="1"/>
</dbReference>
<dbReference type="Pfam" id="PF07883">
    <property type="entry name" value="Cupin_2"/>
    <property type="match status" value="1"/>
</dbReference>
<evidence type="ECO:0000256" key="1">
    <source>
        <dbReference type="SAM" id="MobiDB-lite"/>
    </source>
</evidence>